<dbReference type="OrthoDB" id="2532955at2759"/>
<dbReference type="Gene3D" id="2.40.160.210">
    <property type="entry name" value="Acyl-CoA thioesterase, double hotdog domain"/>
    <property type="match status" value="1"/>
</dbReference>
<dbReference type="EMBL" id="CAJVPV010000229">
    <property type="protein sequence ID" value="CAG8447618.1"/>
    <property type="molecule type" value="Genomic_DNA"/>
</dbReference>
<feature type="domain" description="Acyl-CoA thioesterase-like C-terminal" evidence="2">
    <location>
        <begin position="189"/>
        <end position="291"/>
    </location>
</feature>
<protein>
    <submittedName>
        <fullName evidence="3">11489_t:CDS:1</fullName>
    </submittedName>
</protein>
<reference evidence="3" key="1">
    <citation type="submission" date="2021-06" db="EMBL/GenBank/DDBJ databases">
        <authorList>
            <person name="Kallberg Y."/>
            <person name="Tangrot J."/>
            <person name="Rosling A."/>
        </authorList>
    </citation>
    <scope>NUCLEOTIDE SEQUENCE</scope>
    <source>
        <strain evidence="3">CL551</strain>
    </source>
</reference>
<dbReference type="SUPFAM" id="SSF54637">
    <property type="entry name" value="Thioesterase/thiol ester dehydrase-isomerase"/>
    <property type="match status" value="2"/>
</dbReference>
<dbReference type="InterPro" id="IPR052389">
    <property type="entry name" value="Sec_Metab_Biosynth-Assoc"/>
</dbReference>
<dbReference type="AlphaFoldDB" id="A0A9N8V967"/>
<evidence type="ECO:0000259" key="1">
    <source>
        <dbReference type="Pfam" id="PF13622"/>
    </source>
</evidence>
<proteinExistence type="predicted"/>
<gene>
    <name evidence="3" type="ORF">AMORRO_LOCUS716</name>
</gene>
<dbReference type="InterPro" id="IPR049450">
    <property type="entry name" value="ACOT8-like_C"/>
</dbReference>
<feature type="domain" description="Acyl-CoA thioesterase-like N-terminal HotDog" evidence="1">
    <location>
        <begin position="45"/>
        <end position="135"/>
    </location>
</feature>
<evidence type="ECO:0000313" key="3">
    <source>
        <dbReference type="EMBL" id="CAG8447618.1"/>
    </source>
</evidence>
<organism evidence="3 4">
    <name type="scientific">Acaulospora morrowiae</name>
    <dbReference type="NCBI Taxonomy" id="94023"/>
    <lineage>
        <taxon>Eukaryota</taxon>
        <taxon>Fungi</taxon>
        <taxon>Fungi incertae sedis</taxon>
        <taxon>Mucoromycota</taxon>
        <taxon>Glomeromycotina</taxon>
        <taxon>Glomeromycetes</taxon>
        <taxon>Diversisporales</taxon>
        <taxon>Acaulosporaceae</taxon>
        <taxon>Acaulospora</taxon>
    </lineage>
</organism>
<name>A0A9N8V967_9GLOM</name>
<comment type="caution">
    <text evidence="3">The sequence shown here is derived from an EMBL/GenBank/DDBJ whole genome shotgun (WGS) entry which is preliminary data.</text>
</comment>
<dbReference type="InterPro" id="IPR029069">
    <property type="entry name" value="HotDog_dom_sf"/>
</dbReference>
<dbReference type="Pfam" id="PF20789">
    <property type="entry name" value="4HBT_3C"/>
    <property type="match status" value="1"/>
</dbReference>
<dbReference type="InterPro" id="IPR042171">
    <property type="entry name" value="Acyl-CoA_hotdog"/>
</dbReference>
<dbReference type="PANTHER" id="PTHR38110">
    <property type="entry name" value="CHROMOSOME 23, WHOLE GENOME SHOTGUN SEQUENCE"/>
    <property type="match status" value="1"/>
</dbReference>
<dbReference type="Proteomes" id="UP000789342">
    <property type="component" value="Unassembled WGS sequence"/>
</dbReference>
<dbReference type="PANTHER" id="PTHR38110:SF1">
    <property type="entry name" value="THIOESTERASE DOMAIN-CONTAINING PROTEIN"/>
    <property type="match status" value="1"/>
</dbReference>
<dbReference type="Pfam" id="PF13622">
    <property type="entry name" value="4HBT_3"/>
    <property type="match status" value="1"/>
</dbReference>
<sequence>MTSTPTHPSIDSEPIYEFDEALKIEFKESVDDGQISIYTGEISNAWRFRDVPHGGYLISLLLKALMHHFRETNPHPVQLTAHFLRRSHVGPFKIKIVNLKVGRIYSIANAELMQRTNLSDESSEYITCITLTSIFGDLSSEVGLSPPFYDTPKITPKYLCVPYKYDPEYQDIPNLLPHVNALYDDNFYKKKMSECSNWVSFIDGREMDFLSMGLFSDLYFPSPVTNYLGKKIFNYWLATLTLDIQFKHVPKGKWIGGTFRSKFLKNGRNEVDGELYDEEGNLLCISRQMYVIQDPAKL</sequence>
<evidence type="ECO:0000259" key="2">
    <source>
        <dbReference type="Pfam" id="PF20789"/>
    </source>
</evidence>
<dbReference type="InterPro" id="IPR049449">
    <property type="entry name" value="TesB_ACOT8-like_N"/>
</dbReference>
<accession>A0A9N8V967</accession>
<keyword evidence="4" id="KW-1185">Reference proteome</keyword>
<evidence type="ECO:0000313" key="4">
    <source>
        <dbReference type="Proteomes" id="UP000789342"/>
    </source>
</evidence>